<feature type="coiled-coil region" evidence="1">
    <location>
        <begin position="5"/>
        <end position="32"/>
    </location>
</feature>
<protein>
    <submittedName>
        <fullName evidence="2">Uncharacterized protein</fullName>
    </submittedName>
</protein>
<name>A0ABQ7BCQ5_BRACR</name>
<evidence type="ECO:0000256" key="1">
    <source>
        <dbReference type="SAM" id="Coils"/>
    </source>
</evidence>
<evidence type="ECO:0000313" key="2">
    <source>
        <dbReference type="EMBL" id="KAF3529931.1"/>
    </source>
</evidence>
<keyword evidence="3" id="KW-1185">Reference proteome</keyword>
<gene>
    <name evidence="2" type="ORF">DY000_02040717</name>
</gene>
<dbReference type="EMBL" id="QGKV02001507">
    <property type="protein sequence ID" value="KAF3529931.1"/>
    <property type="molecule type" value="Genomic_DNA"/>
</dbReference>
<dbReference type="Proteomes" id="UP000266723">
    <property type="component" value="Unassembled WGS sequence"/>
</dbReference>
<comment type="caution">
    <text evidence="2">The sequence shown here is derived from an EMBL/GenBank/DDBJ whole genome shotgun (WGS) entry which is preliminary data.</text>
</comment>
<reference evidence="2 3" key="1">
    <citation type="journal article" date="2020" name="BMC Genomics">
        <title>Intraspecific diversification of the crop wild relative Brassica cretica Lam. using demographic model selection.</title>
        <authorList>
            <person name="Kioukis A."/>
            <person name="Michalopoulou V.A."/>
            <person name="Briers L."/>
            <person name="Pirintsos S."/>
            <person name="Studholme D.J."/>
            <person name="Pavlidis P."/>
            <person name="Sarris P.F."/>
        </authorList>
    </citation>
    <scope>NUCLEOTIDE SEQUENCE [LARGE SCALE GENOMIC DNA]</scope>
    <source>
        <strain evidence="3">cv. PFS-1207/04</strain>
    </source>
</reference>
<keyword evidence="1" id="KW-0175">Coiled coil</keyword>
<sequence>MFSEKENQDDKIKELEVVAKELASAIETATARTDSLKADLFASISREAILRAQEVARAVRAEIVKYRGCLERVKEYLADQKRRGYPIPWEKLARHKTALWEYTDLLDNTDVAALDEDDLVLSSLPSSSQD</sequence>
<organism evidence="2 3">
    <name type="scientific">Brassica cretica</name>
    <name type="common">Mustard</name>
    <dbReference type="NCBI Taxonomy" id="69181"/>
    <lineage>
        <taxon>Eukaryota</taxon>
        <taxon>Viridiplantae</taxon>
        <taxon>Streptophyta</taxon>
        <taxon>Embryophyta</taxon>
        <taxon>Tracheophyta</taxon>
        <taxon>Spermatophyta</taxon>
        <taxon>Magnoliopsida</taxon>
        <taxon>eudicotyledons</taxon>
        <taxon>Gunneridae</taxon>
        <taxon>Pentapetalae</taxon>
        <taxon>rosids</taxon>
        <taxon>malvids</taxon>
        <taxon>Brassicales</taxon>
        <taxon>Brassicaceae</taxon>
        <taxon>Brassiceae</taxon>
        <taxon>Brassica</taxon>
    </lineage>
</organism>
<evidence type="ECO:0000313" key="3">
    <source>
        <dbReference type="Proteomes" id="UP000266723"/>
    </source>
</evidence>
<proteinExistence type="predicted"/>
<accession>A0ABQ7BCQ5</accession>